<keyword evidence="2" id="KW-0482">Metalloprotease</keyword>
<dbReference type="InterPro" id="IPR006640">
    <property type="entry name" value="SprT-like_domain"/>
</dbReference>
<evidence type="ECO:0000313" key="3">
    <source>
        <dbReference type="Proteomes" id="UP000062912"/>
    </source>
</evidence>
<reference evidence="2 3" key="1">
    <citation type="submission" date="2015-11" db="EMBL/GenBank/DDBJ databases">
        <title>Expanding the genomic diversity of Burkholderia species for the development of highly accurate diagnostics.</title>
        <authorList>
            <person name="Sahl J."/>
            <person name="Keim P."/>
            <person name="Wagner D."/>
        </authorList>
    </citation>
    <scope>NUCLEOTIDE SEQUENCE [LARGE SCALE GENOMIC DNA]</scope>
    <source>
        <strain evidence="2 3">MSMB368WGS</strain>
    </source>
</reference>
<dbReference type="RefSeq" id="WP_060239226.1">
    <property type="nucleotide sequence ID" value="NZ_LPJR01000002.1"/>
</dbReference>
<accession>A0A132EM48</accession>
<dbReference type="GO" id="GO:0008237">
    <property type="term" value="F:metallopeptidase activity"/>
    <property type="evidence" value="ECO:0007669"/>
    <property type="project" value="UniProtKB-KW"/>
</dbReference>
<keyword evidence="2" id="KW-0645">Protease</keyword>
<name>A0A132EM48_9BURK</name>
<keyword evidence="2" id="KW-0378">Hydrolase</keyword>
<sequence>MKPTAETYAELQLAYDTFNKRLFDNKLPECLITLQREKRAYGYFSAERFANRKGEKVDEIAMNPTYFAVVPLIEIMQTLAHEMAHLWQHHHGNPGRGRYHNNEWADKMEAIGLMPSNTGRPGGKRTGDQMADYPIEGGLFLEVCGDLLTRDFKISWYDRFASASHVQAGQNSFGLTLDLPEGAASVAALEGVEMASVIGASASGASNKSNRSKYTCACDINVWGKPGLNLVCGECAEQFSEQA</sequence>
<evidence type="ECO:0000259" key="1">
    <source>
        <dbReference type="Pfam" id="PF10263"/>
    </source>
</evidence>
<dbReference type="AlphaFoldDB" id="A0A132EM48"/>
<protein>
    <submittedName>
        <fullName evidence="2">Zinc metalloprotease</fullName>
    </submittedName>
</protein>
<evidence type="ECO:0000313" key="2">
    <source>
        <dbReference type="EMBL" id="KWF37419.1"/>
    </source>
</evidence>
<feature type="domain" description="SprT-like" evidence="1">
    <location>
        <begin position="14"/>
        <end position="114"/>
    </location>
</feature>
<comment type="caution">
    <text evidence="2">The sequence shown here is derived from an EMBL/GenBank/DDBJ whole genome shotgun (WGS) entry which is preliminary data.</text>
</comment>
<organism evidence="2 3">
    <name type="scientific">Burkholderia pseudomultivorans</name>
    <dbReference type="NCBI Taxonomy" id="1207504"/>
    <lineage>
        <taxon>Bacteria</taxon>
        <taxon>Pseudomonadati</taxon>
        <taxon>Pseudomonadota</taxon>
        <taxon>Betaproteobacteria</taxon>
        <taxon>Burkholderiales</taxon>
        <taxon>Burkholderiaceae</taxon>
        <taxon>Burkholderia</taxon>
        <taxon>Burkholderia cepacia complex</taxon>
    </lineage>
</organism>
<dbReference type="Pfam" id="PF10263">
    <property type="entry name" value="SprT-like"/>
    <property type="match status" value="1"/>
</dbReference>
<gene>
    <name evidence="2" type="ORF">WT56_34330</name>
</gene>
<dbReference type="GO" id="GO:0006508">
    <property type="term" value="P:proteolysis"/>
    <property type="evidence" value="ECO:0007669"/>
    <property type="project" value="UniProtKB-KW"/>
</dbReference>
<dbReference type="GO" id="GO:0006950">
    <property type="term" value="P:response to stress"/>
    <property type="evidence" value="ECO:0007669"/>
    <property type="project" value="UniProtKB-ARBA"/>
</dbReference>
<dbReference type="OrthoDB" id="5298817at2"/>
<dbReference type="EMBL" id="LPJR01000002">
    <property type="protein sequence ID" value="KWF37419.1"/>
    <property type="molecule type" value="Genomic_DNA"/>
</dbReference>
<proteinExistence type="predicted"/>
<dbReference type="Proteomes" id="UP000062912">
    <property type="component" value="Unassembled WGS sequence"/>
</dbReference>